<dbReference type="GO" id="GO:0006465">
    <property type="term" value="P:signal peptide processing"/>
    <property type="evidence" value="ECO:0007669"/>
    <property type="project" value="InterPro"/>
</dbReference>
<dbReference type="NCBIfam" id="TIGR02227">
    <property type="entry name" value="sigpep_I_bact"/>
    <property type="match status" value="1"/>
</dbReference>
<dbReference type="InterPro" id="IPR019533">
    <property type="entry name" value="Peptidase_S26"/>
</dbReference>
<evidence type="ECO:0000256" key="4">
    <source>
        <dbReference type="SAM" id="MobiDB-lite"/>
    </source>
</evidence>
<dbReference type="PANTHER" id="PTHR43390">
    <property type="entry name" value="SIGNAL PEPTIDASE I"/>
    <property type="match status" value="1"/>
</dbReference>
<keyword evidence="3" id="KW-0378">Hydrolase</keyword>
<keyword evidence="3" id="KW-0645">Protease</keyword>
<comment type="subcellular location">
    <subcellularLocation>
        <location evidence="1">Cell membrane</location>
        <topology evidence="1">Single-pass type II membrane protein</topology>
    </subcellularLocation>
    <subcellularLocation>
        <location evidence="3">Membrane</location>
        <topology evidence="3">Single-pass type II membrane protein</topology>
    </subcellularLocation>
</comment>
<feature type="domain" description="Peptidase S26" evidence="5">
    <location>
        <begin position="52"/>
        <end position="199"/>
    </location>
</feature>
<dbReference type="EMBL" id="FODD01000025">
    <property type="protein sequence ID" value="SEO40423.1"/>
    <property type="molecule type" value="Genomic_DNA"/>
</dbReference>
<dbReference type="EC" id="3.4.21.89" evidence="3"/>
<feature type="transmembrane region" description="Helical" evidence="3">
    <location>
        <begin position="37"/>
        <end position="62"/>
    </location>
</feature>
<sequence length="247" mass="25132">METWNRQPGVPPRPPGAWQGWGSGQQAVRRAGSRVPLALALCVAAAGALLAVTSVLVTAFAADGGRTMRVRSDSMAPTYQPGSIVTVHDTGGSPVRRGQVVVFSARDWGTDQVFMQRVVGVGGDRVAIDPAGVVSVNGTALGEPYLAPGPTPGMPVDVTVPAGRLFLLGDHRNDAVDSRSHQSEQEGTIAQAAVVGTVSPGTSAPSPDRLWTWAGTAVALAGLGAAGVAAAVRRRGTAAPAWPPAAP</sequence>
<keyword evidence="7" id="KW-1185">Reference proteome</keyword>
<dbReference type="Proteomes" id="UP000181951">
    <property type="component" value="Unassembled WGS sequence"/>
</dbReference>
<dbReference type="PANTHER" id="PTHR43390:SF1">
    <property type="entry name" value="CHLOROPLAST PROCESSING PEPTIDASE"/>
    <property type="match status" value="1"/>
</dbReference>
<protein>
    <recommendedName>
        <fullName evidence="3">Signal peptidase I</fullName>
        <ecNumber evidence="3">3.4.21.89</ecNumber>
    </recommendedName>
</protein>
<feature type="region of interest" description="Disordered" evidence="4">
    <location>
        <begin position="1"/>
        <end position="23"/>
    </location>
</feature>
<accession>A0A1H8PFU3</accession>
<gene>
    <name evidence="6" type="ORF">SAMN05216267_102592</name>
</gene>
<organism evidence="6 7">
    <name type="scientific">Actinacidiphila rubida</name>
    <dbReference type="NCBI Taxonomy" id="310780"/>
    <lineage>
        <taxon>Bacteria</taxon>
        <taxon>Bacillati</taxon>
        <taxon>Actinomycetota</taxon>
        <taxon>Actinomycetes</taxon>
        <taxon>Kitasatosporales</taxon>
        <taxon>Streptomycetaceae</taxon>
        <taxon>Actinacidiphila</taxon>
    </lineage>
</organism>
<dbReference type="InterPro" id="IPR000223">
    <property type="entry name" value="Pept_S26A_signal_pept_1"/>
</dbReference>
<dbReference type="SUPFAM" id="SSF51306">
    <property type="entry name" value="LexA/Signal peptidase"/>
    <property type="match status" value="1"/>
</dbReference>
<dbReference type="STRING" id="310780.SAMN05216267_102592"/>
<dbReference type="Gene3D" id="2.10.109.10">
    <property type="entry name" value="Umud Fragment, subunit A"/>
    <property type="match status" value="1"/>
</dbReference>
<evidence type="ECO:0000256" key="3">
    <source>
        <dbReference type="RuleBase" id="RU362042"/>
    </source>
</evidence>
<dbReference type="RefSeq" id="WP_177226101.1">
    <property type="nucleotide sequence ID" value="NZ_FODD01000025.1"/>
</dbReference>
<dbReference type="Pfam" id="PF10502">
    <property type="entry name" value="Peptidase_S26"/>
    <property type="match status" value="1"/>
</dbReference>
<comment type="caution">
    <text evidence="3">Lacks conserved residue(s) required for the propagation of feature annotation.</text>
</comment>
<keyword evidence="3" id="KW-0812">Transmembrane</keyword>
<comment type="similarity">
    <text evidence="2 3">Belongs to the peptidase S26 family.</text>
</comment>
<evidence type="ECO:0000256" key="1">
    <source>
        <dbReference type="ARBA" id="ARBA00004401"/>
    </source>
</evidence>
<dbReference type="GO" id="GO:0004252">
    <property type="term" value="F:serine-type endopeptidase activity"/>
    <property type="evidence" value="ECO:0007669"/>
    <property type="project" value="InterPro"/>
</dbReference>
<dbReference type="AlphaFoldDB" id="A0A1H8PFU3"/>
<dbReference type="GO" id="GO:0005886">
    <property type="term" value="C:plasma membrane"/>
    <property type="evidence" value="ECO:0007669"/>
    <property type="project" value="UniProtKB-SubCell"/>
</dbReference>
<dbReference type="GO" id="GO:0009003">
    <property type="term" value="F:signal peptidase activity"/>
    <property type="evidence" value="ECO:0007669"/>
    <property type="project" value="UniProtKB-EC"/>
</dbReference>
<name>A0A1H8PFU3_9ACTN</name>
<comment type="catalytic activity">
    <reaction evidence="3">
        <text>Cleavage of hydrophobic, N-terminal signal or leader sequences from secreted and periplasmic proteins.</text>
        <dbReference type="EC" id="3.4.21.89"/>
    </reaction>
</comment>
<evidence type="ECO:0000313" key="6">
    <source>
        <dbReference type="EMBL" id="SEO40423.1"/>
    </source>
</evidence>
<keyword evidence="3" id="KW-0472">Membrane</keyword>
<reference evidence="6 7" key="1">
    <citation type="submission" date="2016-10" db="EMBL/GenBank/DDBJ databases">
        <authorList>
            <person name="de Groot N.N."/>
        </authorList>
    </citation>
    <scope>NUCLEOTIDE SEQUENCE [LARGE SCALE GENOMIC DNA]</scope>
    <source>
        <strain evidence="6 7">CGMCC 4.2026</strain>
    </source>
</reference>
<evidence type="ECO:0000313" key="7">
    <source>
        <dbReference type="Proteomes" id="UP000181951"/>
    </source>
</evidence>
<evidence type="ECO:0000256" key="2">
    <source>
        <dbReference type="ARBA" id="ARBA00009370"/>
    </source>
</evidence>
<keyword evidence="3" id="KW-1133">Transmembrane helix</keyword>
<dbReference type="CDD" id="cd06530">
    <property type="entry name" value="S26_SPase_I"/>
    <property type="match status" value="1"/>
</dbReference>
<evidence type="ECO:0000259" key="5">
    <source>
        <dbReference type="Pfam" id="PF10502"/>
    </source>
</evidence>
<dbReference type="InterPro" id="IPR036286">
    <property type="entry name" value="LexA/Signal_pep-like_sf"/>
</dbReference>
<feature type="transmembrane region" description="Helical" evidence="3">
    <location>
        <begin position="210"/>
        <end position="232"/>
    </location>
</feature>
<proteinExistence type="inferred from homology"/>
<dbReference type="PRINTS" id="PR00727">
    <property type="entry name" value="LEADERPTASE"/>
</dbReference>